<dbReference type="SUPFAM" id="SSF53187">
    <property type="entry name" value="Zn-dependent exopeptidases"/>
    <property type="match status" value="1"/>
</dbReference>
<dbReference type="Gene3D" id="3.40.630.10">
    <property type="entry name" value="Zn peptidases"/>
    <property type="match status" value="1"/>
</dbReference>
<evidence type="ECO:0000313" key="3">
    <source>
        <dbReference type="Proteomes" id="UP000316639"/>
    </source>
</evidence>
<name>A0A563EKM8_9PSEU</name>
<sequence length="646" mass="68277">MRDYLVEQLTSMGLDVEVQDTVGMGHSVPTPYGPRYLGAGRVRNIVARLEGTERGAVALMSHYDSVAQGPGANDAGVPVCAILEAVRVLTEDPPRRDVLVVLTDGEEAGLLGARAFFAEHPLARTIDVVLNFEARGDRGPVLMFETSPGSRPLIRKLAGTRLPVVASSLFDEVYQRMYNSTDFAVSKEHGVPGLNFAHIGGFVHYHGPLDHIGNVDRRVLRQHGDLALGLVRALDEPGQRTGGNDVFFSVGNGTMVRYPVAAALPLAVCTALTSRPKFKGIGALAARLAAGALGATGLTWLLGKASPEFRRGGDFHDSGKVYGAVVALSAAGSLLGGAHRRRGAATRLPLAVASVVLAKMLPGASYLAVWPLLGGPVGGALVLAPLSRLLFQGLTPRMAGTSAIVLQLLGEQAAPVIGRLPRGIRRSLAVAAAATGAALAVRAVLPGEARPRPATLSYLLDADKGTALWLSSDAKPAEWTRDALGDHPVSARLPEYFPGWKRELLHAPAPVLDLPAPVVRVVAEQPIGHHRRVSLEIRSPRGARQMSISVPDGGVLRWAVDGHAVTAEQAKTGAPGEVWDLWLHAVPEQGFRLELDVATTPVRMRVADRSDGLPASGPQPDENGIAPAIDVETWGNATFALVRLEI</sequence>
<protein>
    <submittedName>
        <fullName evidence="2">M28 family peptidase</fullName>
    </submittedName>
</protein>
<dbReference type="InterPro" id="IPR045175">
    <property type="entry name" value="M28_fam"/>
</dbReference>
<accession>A0A563EKM8</accession>
<dbReference type="GO" id="GO:0008235">
    <property type="term" value="F:metalloexopeptidase activity"/>
    <property type="evidence" value="ECO:0007669"/>
    <property type="project" value="InterPro"/>
</dbReference>
<proteinExistence type="predicted"/>
<comment type="caution">
    <text evidence="2">The sequence shown here is derived from an EMBL/GenBank/DDBJ whole genome shotgun (WGS) entry which is preliminary data.</text>
</comment>
<dbReference type="RefSeq" id="WP_146357572.1">
    <property type="nucleotide sequence ID" value="NZ_VOBR01000025.1"/>
</dbReference>
<evidence type="ECO:0000313" key="2">
    <source>
        <dbReference type="EMBL" id="TWP47523.1"/>
    </source>
</evidence>
<evidence type="ECO:0000259" key="1">
    <source>
        <dbReference type="Pfam" id="PF04389"/>
    </source>
</evidence>
<dbReference type="EMBL" id="VOBR01000025">
    <property type="protein sequence ID" value="TWP47523.1"/>
    <property type="molecule type" value="Genomic_DNA"/>
</dbReference>
<gene>
    <name evidence="2" type="ORF">FKR81_31665</name>
</gene>
<feature type="domain" description="Peptidase M28" evidence="1">
    <location>
        <begin position="44"/>
        <end position="230"/>
    </location>
</feature>
<dbReference type="OrthoDB" id="9778250at2"/>
<dbReference type="GO" id="GO:0006508">
    <property type="term" value="P:proteolysis"/>
    <property type="evidence" value="ECO:0007669"/>
    <property type="project" value="InterPro"/>
</dbReference>
<dbReference type="AlphaFoldDB" id="A0A563EKM8"/>
<dbReference type="Pfam" id="PF04389">
    <property type="entry name" value="Peptidase_M28"/>
    <property type="match status" value="1"/>
</dbReference>
<dbReference type="InterPro" id="IPR007484">
    <property type="entry name" value="Peptidase_M28"/>
</dbReference>
<dbReference type="Proteomes" id="UP000316639">
    <property type="component" value="Unassembled WGS sequence"/>
</dbReference>
<dbReference type="PANTHER" id="PTHR12147:SF26">
    <property type="entry name" value="PEPTIDASE M28 DOMAIN-CONTAINING PROTEIN"/>
    <property type="match status" value="1"/>
</dbReference>
<organism evidence="2 3">
    <name type="scientific">Lentzea tibetensis</name>
    <dbReference type="NCBI Taxonomy" id="2591470"/>
    <lineage>
        <taxon>Bacteria</taxon>
        <taxon>Bacillati</taxon>
        <taxon>Actinomycetota</taxon>
        <taxon>Actinomycetes</taxon>
        <taxon>Pseudonocardiales</taxon>
        <taxon>Pseudonocardiaceae</taxon>
        <taxon>Lentzea</taxon>
    </lineage>
</organism>
<keyword evidence="3" id="KW-1185">Reference proteome</keyword>
<dbReference type="PANTHER" id="PTHR12147">
    <property type="entry name" value="METALLOPEPTIDASE M28 FAMILY MEMBER"/>
    <property type="match status" value="1"/>
</dbReference>
<reference evidence="2 3" key="1">
    <citation type="submission" date="2019-07" db="EMBL/GenBank/DDBJ databases">
        <title>Lentzea xizangensis sp. nov., isolated from Qinghai-Tibetan Plateau Soils.</title>
        <authorList>
            <person name="Huang J."/>
        </authorList>
    </citation>
    <scope>NUCLEOTIDE SEQUENCE [LARGE SCALE GENOMIC DNA]</scope>
    <source>
        <strain evidence="2 3">FXJ1.1311</strain>
    </source>
</reference>